<gene>
    <name evidence="12" type="ORF">FHR87_000853</name>
</gene>
<evidence type="ECO:0000256" key="8">
    <source>
        <dbReference type="ARBA" id="ARBA00023136"/>
    </source>
</evidence>
<dbReference type="FunFam" id="3.40.50.300:FF:001444">
    <property type="entry name" value="ABC transporter ATP-binding protein"/>
    <property type="match status" value="1"/>
</dbReference>
<keyword evidence="3" id="KW-1003">Cell membrane</keyword>
<dbReference type="GO" id="GO:0005524">
    <property type="term" value="F:ATP binding"/>
    <property type="evidence" value="ECO:0007669"/>
    <property type="project" value="UniProtKB-KW"/>
</dbReference>
<dbReference type="InterPro" id="IPR027417">
    <property type="entry name" value="P-loop_NTPase"/>
</dbReference>
<dbReference type="InterPro" id="IPR003439">
    <property type="entry name" value="ABC_transporter-like_ATP-bd"/>
</dbReference>
<dbReference type="InterPro" id="IPR017871">
    <property type="entry name" value="ABC_transporter-like_CS"/>
</dbReference>
<evidence type="ECO:0000259" key="11">
    <source>
        <dbReference type="PROSITE" id="PS50929"/>
    </source>
</evidence>
<keyword evidence="8 9" id="KW-0472">Membrane</keyword>
<keyword evidence="2" id="KW-0813">Transport</keyword>
<keyword evidence="6 12" id="KW-0067">ATP-binding</keyword>
<evidence type="ECO:0000256" key="4">
    <source>
        <dbReference type="ARBA" id="ARBA00022692"/>
    </source>
</evidence>
<evidence type="ECO:0000256" key="3">
    <source>
        <dbReference type="ARBA" id="ARBA00022475"/>
    </source>
</evidence>
<keyword evidence="13" id="KW-1185">Reference proteome</keyword>
<name>A0A839T1J3_AZOMA</name>
<dbReference type="SMART" id="SM00382">
    <property type="entry name" value="AAA"/>
    <property type="match status" value="1"/>
</dbReference>
<feature type="domain" description="ABC transmembrane type-1" evidence="11">
    <location>
        <begin position="23"/>
        <end position="299"/>
    </location>
</feature>
<accession>A0A839T1J3</accession>
<dbReference type="GO" id="GO:0005886">
    <property type="term" value="C:plasma membrane"/>
    <property type="evidence" value="ECO:0007669"/>
    <property type="project" value="UniProtKB-SubCell"/>
</dbReference>
<protein>
    <submittedName>
        <fullName evidence="12">ATP-binding cassette subfamily C protein EexD</fullName>
    </submittedName>
</protein>
<dbReference type="CDD" id="cd18586">
    <property type="entry name" value="ABC_6TM_PrtD_like"/>
    <property type="match status" value="1"/>
</dbReference>
<organism evidence="12 13">
    <name type="scientific">Azomonas macrocytogenes</name>
    <name type="common">Azotobacter macrocytogenes</name>
    <dbReference type="NCBI Taxonomy" id="69962"/>
    <lineage>
        <taxon>Bacteria</taxon>
        <taxon>Pseudomonadati</taxon>
        <taxon>Pseudomonadota</taxon>
        <taxon>Gammaproteobacteria</taxon>
        <taxon>Pseudomonadales</taxon>
        <taxon>Pseudomonadaceae</taxon>
        <taxon>Azomonas</taxon>
    </lineage>
</organism>
<proteinExistence type="predicted"/>
<dbReference type="RefSeq" id="WP_183165468.1">
    <property type="nucleotide sequence ID" value="NZ_JACHXI010000003.1"/>
</dbReference>
<dbReference type="PANTHER" id="PTHR24221">
    <property type="entry name" value="ATP-BINDING CASSETTE SUB-FAMILY B"/>
    <property type="match status" value="1"/>
</dbReference>
<feature type="transmembrane region" description="Helical" evidence="9">
    <location>
        <begin position="155"/>
        <end position="173"/>
    </location>
</feature>
<dbReference type="Pfam" id="PF00005">
    <property type="entry name" value="ABC_tran"/>
    <property type="match status" value="1"/>
</dbReference>
<dbReference type="AlphaFoldDB" id="A0A839T1J3"/>
<feature type="transmembrane region" description="Helical" evidence="9">
    <location>
        <begin position="57"/>
        <end position="74"/>
    </location>
</feature>
<dbReference type="InterPro" id="IPR010128">
    <property type="entry name" value="ATPase_T1SS_PrtD-like"/>
</dbReference>
<dbReference type="CDD" id="cd03246">
    <property type="entry name" value="ABCC_Protease_Secretion"/>
    <property type="match status" value="1"/>
</dbReference>
<dbReference type="GO" id="GO:0030253">
    <property type="term" value="P:protein secretion by the type I secretion system"/>
    <property type="evidence" value="ECO:0007669"/>
    <property type="project" value="InterPro"/>
</dbReference>
<reference evidence="12 13" key="1">
    <citation type="submission" date="2020-08" db="EMBL/GenBank/DDBJ databases">
        <title>Genomic Encyclopedia of Type Strains, Phase III (KMG-III): the genomes of soil and plant-associated and newly described type strains.</title>
        <authorList>
            <person name="Whitman W."/>
        </authorList>
    </citation>
    <scope>NUCLEOTIDE SEQUENCE [LARGE SCALE GENOMIC DNA]</scope>
    <source>
        <strain evidence="12 13">CECT 4462</strain>
    </source>
</reference>
<dbReference type="InterPro" id="IPR047957">
    <property type="entry name" value="ABC_AprD-like_6TM"/>
</dbReference>
<dbReference type="SUPFAM" id="SSF52540">
    <property type="entry name" value="P-loop containing nucleoside triphosphate hydrolases"/>
    <property type="match status" value="1"/>
</dbReference>
<dbReference type="PROSITE" id="PS00211">
    <property type="entry name" value="ABC_TRANSPORTER_1"/>
    <property type="match status" value="1"/>
</dbReference>
<feature type="domain" description="ABC transporter" evidence="10">
    <location>
        <begin position="330"/>
        <end position="565"/>
    </location>
</feature>
<dbReference type="Gene3D" id="1.20.1560.10">
    <property type="entry name" value="ABC transporter type 1, transmembrane domain"/>
    <property type="match status" value="1"/>
</dbReference>
<dbReference type="InterPro" id="IPR039421">
    <property type="entry name" value="Type_1_exporter"/>
</dbReference>
<keyword evidence="4 9" id="KW-0812">Transmembrane</keyword>
<dbReference type="InterPro" id="IPR011527">
    <property type="entry name" value="ABC1_TM_dom"/>
</dbReference>
<dbReference type="PROSITE" id="PS50893">
    <property type="entry name" value="ABC_TRANSPORTER_2"/>
    <property type="match status" value="1"/>
</dbReference>
<comment type="caution">
    <text evidence="12">The sequence shown here is derived from an EMBL/GenBank/DDBJ whole genome shotgun (WGS) entry which is preliminary data.</text>
</comment>
<evidence type="ECO:0000256" key="2">
    <source>
        <dbReference type="ARBA" id="ARBA00022448"/>
    </source>
</evidence>
<evidence type="ECO:0000256" key="9">
    <source>
        <dbReference type="SAM" id="Phobius"/>
    </source>
</evidence>
<dbReference type="SUPFAM" id="SSF90123">
    <property type="entry name" value="ABC transporter transmembrane region"/>
    <property type="match status" value="1"/>
</dbReference>
<dbReference type="GO" id="GO:0016887">
    <property type="term" value="F:ATP hydrolysis activity"/>
    <property type="evidence" value="ECO:0007669"/>
    <property type="project" value="InterPro"/>
</dbReference>
<evidence type="ECO:0000256" key="6">
    <source>
        <dbReference type="ARBA" id="ARBA00022840"/>
    </source>
</evidence>
<evidence type="ECO:0000256" key="7">
    <source>
        <dbReference type="ARBA" id="ARBA00022989"/>
    </source>
</evidence>
<dbReference type="Gene3D" id="3.40.50.300">
    <property type="entry name" value="P-loop containing nucleotide triphosphate hydrolases"/>
    <property type="match status" value="1"/>
</dbReference>
<keyword evidence="5" id="KW-0547">Nucleotide-binding</keyword>
<dbReference type="EMBL" id="JACHXI010000003">
    <property type="protein sequence ID" value="MBB3102470.1"/>
    <property type="molecule type" value="Genomic_DNA"/>
</dbReference>
<dbReference type="GO" id="GO:0030256">
    <property type="term" value="C:type I protein secretion system complex"/>
    <property type="evidence" value="ECO:0007669"/>
    <property type="project" value="InterPro"/>
</dbReference>
<evidence type="ECO:0000256" key="5">
    <source>
        <dbReference type="ARBA" id="ARBA00022741"/>
    </source>
</evidence>
<dbReference type="NCBIfam" id="TIGR01842">
    <property type="entry name" value="type_I_sec_PrtD"/>
    <property type="match status" value="1"/>
</dbReference>
<dbReference type="GO" id="GO:0034040">
    <property type="term" value="F:ATPase-coupled lipid transmembrane transporter activity"/>
    <property type="evidence" value="ECO:0007669"/>
    <property type="project" value="TreeGrafter"/>
</dbReference>
<dbReference type="PROSITE" id="PS50929">
    <property type="entry name" value="ABC_TM1F"/>
    <property type="match status" value="1"/>
</dbReference>
<feature type="transmembrane region" description="Helical" evidence="9">
    <location>
        <begin position="20"/>
        <end position="45"/>
    </location>
</feature>
<dbReference type="Proteomes" id="UP000549250">
    <property type="component" value="Unassembled WGS sequence"/>
</dbReference>
<keyword evidence="7 9" id="KW-1133">Transmembrane helix</keyword>
<dbReference type="InterPro" id="IPR036640">
    <property type="entry name" value="ABC1_TM_sf"/>
</dbReference>
<evidence type="ECO:0000256" key="1">
    <source>
        <dbReference type="ARBA" id="ARBA00004651"/>
    </source>
</evidence>
<evidence type="ECO:0000313" key="12">
    <source>
        <dbReference type="EMBL" id="MBB3102470.1"/>
    </source>
</evidence>
<dbReference type="PANTHER" id="PTHR24221:SF248">
    <property type="entry name" value="ABC TRANSPORTER TRANSMEMBRANE REGION"/>
    <property type="match status" value="1"/>
</dbReference>
<evidence type="ECO:0000313" key="13">
    <source>
        <dbReference type="Proteomes" id="UP000549250"/>
    </source>
</evidence>
<dbReference type="InterPro" id="IPR003593">
    <property type="entry name" value="AAA+_ATPase"/>
</dbReference>
<dbReference type="Pfam" id="PF00664">
    <property type="entry name" value="ABC_membrane"/>
    <property type="match status" value="1"/>
</dbReference>
<comment type="subcellular location">
    <subcellularLocation>
        <location evidence="1">Cell membrane</location>
        <topology evidence="1">Multi-pass membrane protein</topology>
    </subcellularLocation>
</comment>
<dbReference type="GO" id="GO:0140359">
    <property type="term" value="F:ABC-type transporter activity"/>
    <property type="evidence" value="ECO:0007669"/>
    <property type="project" value="InterPro"/>
</dbReference>
<sequence length="575" mass="62812">MRTTHENSLQVALKACKGSFISVGFFSFFVNTLMLVPSFYMLQVYGRAITSRSESTLVMLTLIMTLLMLTMGTLEWTRSRIMVRISTRLDVLLSRSVYRASFKRALDSGGMDASAQPLSDLTGLRQFLTGNGLFAFFDTPWLPVYIGMMFLFHPWYGWIAIASALVLLCLAAVNEKLTGKTLLEANKENIAASLYTTKSLRNAEVIESMGMLRSLMDRWGMRQKKVLQLQASASDRGGLITSLSKIFRMLVQSLILGVGAYLSIEQEITPGLMMAGSILLGRALAPIDLMIGSWKGFINARSQYARLNEILDEQRDEQPRMSLPAPEGHVFVENLIVSAPGSRIPIIKNINFAVPAGSVVGIIGPSASGKSTLARALLGVWAPQHGVIRLDGADINNWDKQELGPHVGYLPQDIELFEGSISENIARFGPLEAEKIIAAAKIAGVHDMILQLPEGYDTVIGSSGINLSGGQRQRIGLARAIYGSPRLIVLDEPNSNLDDVGERALARAIQQLKATKATIFIITHRTSVLAQVDRLLMLRNGSIALYGPREKVLAELAKQQQQIGQAVASPTPAQA</sequence>
<evidence type="ECO:0000259" key="10">
    <source>
        <dbReference type="PROSITE" id="PS50893"/>
    </source>
</evidence>